<feature type="transmembrane region" description="Helical" evidence="2">
    <location>
        <begin position="6"/>
        <end position="25"/>
    </location>
</feature>
<dbReference type="AlphaFoldDB" id="A8ZRR0"/>
<dbReference type="KEGG" id="dol:Dole_0017"/>
<evidence type="ECO:0000256" key="2">
    <source>
        <dbReference type="SAM" id="Phobius"/>
    </source>
</evidence>
<gene>
    <name evidence="3" type="ordered locus">Dole_0017</name>
</gene>
<reference evidence="3 4" key="1">
    <citation type="submission" date="2007-10" db="EMBL/GenBank/DDBJ databases">
        <title>Complete sequence of Desulfococcus oleovorans Hxd3.</title>
        <authorList>
            <consortium name="US DOE Joint Genome Institute"/>
            <person name="Copeland A."/>
            <person name="Lucas S."/>
            <person name="Lapidus A."/>
            <person name="Barry K."/>
            <person name="Glavina del Rio T."/>
            <person name="Dalin E."/>
            <person name="Tice H."/>
            <person name="Pitluck S."/>
            <person name="Kiss H."/>
            <person name="Brettin T."/>
            <person name="Bruce D."/>
            <person name="Detter J.C."/>
            <person name="Han C."/>
            <person name="Schmutz J."/>
            <person name="Larimer F."/>
            <person name="Land M."/>
            <person name="Hauser L."/>
            <person name="Kyrpides N."/>
            <person name="Kim E."/>
            <person name="Wawrik B."/>
            <person name="Richardson P."/>
        </authorList>
    </citation>
    <scope>NUCLEOTIDE SEQUENCE [LARGE SCALE GENOMIC DNA]</scope>
    <source>
        <strain evidence="4">DSM 6200 / JCM 39069 / Hxd3</strain>
    </source>
</reference>
<accession>A8ZRR0</accession>
<proteinExistence type="predicted"/>
<feature type="compositionally biased region" description="Low complexity" evidence="1">
    <location>
        <begin position="81"/>
        <end position="92"/>
    </location>
</feature>
<dbReference type="OrthoDB" id="2967738at2"/>
<evidence type="ECO:0000256" key="1">
    <source>
        <dbReference type="SAM" id="MobiDB-lite"/>
    </source>
</evidence>
<name>A8ZRR0_DESOH</name>
<dbReference type="STRING" id="96561.Dole_0017"/>
<dbReference type="RefSeq" id="WP_012173446.1">
    <property type="nucleotide sequence ID" value="NC_009943.1"/>
</dbReference>
<sequence length="196" mass="20880">MDLNDLIPVLVFLAIVGFQVIGAMIKRARKPAPDGEAADTGAGPGGVLGRVFSRIQQEMERAAREVEAKREAPSQWDLLMPEDAPPQAEKPAAPAQGMRQVHEGRRAEAVVQPVLRKQAPPAPSPAKTMKRGTTAFETALQQAGAAPAPAALPVSKPSIVTGSAAELRRAVVWSEILGPPVALRKTPEDRWEPDVL</sequence>
<keyword evidence="2" id="KW-0472">Membrane</keyword>
<evidence type="ECO:0000313" key="3">
    <source>
        <dbReference type="EMBL" id="ABW65827.1"/>
    </source>
</evidence>
<keyword evidence="4" id="KW-1185">Reference proteome</keyword>
<feature type="region of interest" description="Disordered" evidence="1">
    <location>
        <begin position="68"/>
        <end position="92"/>
    </location>
</feature>
<dbReference type="Proteomes" id="UP000008561">
    <property type="component" value="Chromosome"/>
</dbReference>
<keyword evidence="2" id="KW-0812">Transmembrane</keyword>
<organism evidence="3 4">
    <name type="scientific">Desulfosudis oleivorans (strain DSM 6200 / JCM 39069 / Hxd3)</name>
    <name type="common">Desulfococcus oleovorans</name>
    <dbReference type="NCBI Taxonomy" id="96561"/>
    <lineage>
        <taxon>Bacteria</taxon>
        <taxon>Pseudomonadati</taxon>
        <taxon>Thermodesulfobacteriota</taxon>
        <taxon>Desulfobacteria</taxon>
        <taxon>Desulfobacterales</taxon>
        <taxon>Desulfosudaceae</taxon>
        <taxon>Desulfosudis</taxon>
    </lineage>
</organism>
<dbReference type="EMBL" id="CP000859">
    <property type="protein sequence ID" value="ABW65827.1"/>
    <property type="molecule type" value="Genomic_DNA"/>
</dbReference>
<dbReference type="HOGENOM" id="CLU_1388308_0_0_7"/>
<keyword evidence="2" id="KW-1133">Transmembrane helix</keyword>
<protein>
    <submittedName>
        <fullName evidence="3">Uncharacterized protein</fullName>
    </submittedName>
</protein>
<evidence type="ECO:0000313" key="4">
    <source>
        <dbReference type="Proteomes" id="UP000008561"/>
    </source>
</evidence>